<dbReference type="Gene3D" id="3.20.20.80">
    <property type="entry name" value="Glycosidases"/>
    <property type="match status" value="1"/>
</dbReference>
<evidence type="ECO:0000256" key="1">
    <source>
        <dbReference type="SAM" id="MobiDB-lite"/>
    </source>
</evidence>
<protein>
    <submittedName>
        <fullName evidence="3">1,4-beta-xylanase</fullName>
    </submittedName>
</protein>
<reference evidence="3 4" key="1">
    <citation type="submission" date="2016-03" db="EMBL/GenBank/DDBJ databases">
        <title>Niastella vici sp. nov., isolated from farmland soil.</title>
        <authorList>
            <person name="Chen L."/>
            <person name="Wang D."/>
            <person name="Yang S."/>
            <person name="Wang G."/>
        </authorList>
    </citation>
    <scope>NUCLEOTIDE SEQUENCE [LARGE SCALE GENOMIC DNA]</scope>
    <source>
        <strain evidence="3 4">DJ57</strain>
    </source>
</reference>
<comment type="caution">
    <text evidence="3">The sequence shown here is derived from an EMBL/GenBank/DDBJ whole genome shotgun (WGS) entry which is preliminary data.</text>
</comment>
<keyword evidence="3" id="KW-0378">Hydrolase</keyword>
<dbReference type="STRING" id="1703345.A3860_21760"/>
<dbReference type="AlphaFoldDB" id="A0A1V9G100"/>
<dbReference type="InterPro" id="IPR006103">
    <property type="entry name" value="Glyco_hydro_2_cat"/>
</dbReference>
<name>A0A1V9G100_9BACT</name>
<dbReference type="Pfam" id="PF02836">
    <property type="entry name" value="Glyco_hydro_2_C"/>
    <property type="match status" value="1"/>
</dbReference>
<dbReference type="EMBL" id="LVYD01000043">
    <property type="protein sequence ID" value="OQP64188.1"/>
    <property type="molecule type" value="Genomic_DNA"/>
</dbReference>
<feature type="region of interest" description="Disordered" evidence="1">
    <location>
        <begin position="138"/>
        <end position="158"/>
    </location>
</feature>
<dbReference type="InterPro" id="IPR017853">
    <property type="entry name" value="GH"/>
</dbReference>
<keyword evidence="3" id="KW-0119">Carbohydrate metabolism</keyword>
<feature type="domain" description="Glycoside hydrolase family 2 catalytic" evidence="2">
    <location>
        <begin position="189"/>
        <end position="288"/>
    </location>
</feature>
<accession>A0A1V9G100</accession>
<keyword evidence="3" id="KW-0624">Polysaccharide degradation</keyword>
<keyword evidence="4" id="KW-1185">Reference proteome</keyword>
<proteinExistence type="predicted"/>
<organism evidence="3 4">
    <name type="scientific">Niastella vici</name>
    <dbReference type="NCBI Taxonomy" id="1703345"/>
    <lineage>
        <taxon>Bacteria</taxon>
        <taxon>Pseudomonadati</taxon>
        <taxon>Bacteroidota</taxon>
        <taxon>Chitinophagia</taxon>
        <taxon>Chitinophagales</taxon>
        <taxon>Chitinophagaceae</taxon>
        <taxon>Niastella</taxon>
    </lineage>
</organism>
<evidence type="ECO:0000259" key="2">
    <source>
        <dbReference type="Pfam" id="PF02836"/>
    </source>
</evidence>
<sequence>MKYIFSSLLFIFTAITVFSQTISYKIIDNHGKVWTTEKANEWYKRRKWLTGANYIPANAVNQLEMWQADTFDPITIDKELGWAQSIGFNTLRVFLHSIVYKQDAQGFKNRIHRFLQIADKHHIQPLFVFFDDCWNRDPQPGKQPEPKPGMHNSGWMQDPGDPGYKDSARIAELEMYVRDILFSFAHDKRILMWDLYNEPGNQGKNDAVLPLLQKVFYWARAVNPDQPVTAGLWSWRLETINRFLIANSDIITYHNYEEPQAHQKVIQILQSFGRPLICTEYMARTHNSRFNNVLPMLKKENTGAINWGLVAGKTNTIYSWEEKLSDGRLPAEWFHDIFKKDGTPYRQDEVDLIKQLNGL</sequence>
<dbReference type="GO" id="GO:0045493">
    <property type="term" value="P:xylan catabolic process"/>
    <property type="evidence" value="ECO:0007669"/>
    <property type="project" value="UniProtKB-KW"/>
</dbReference>
<keyword evidence="3" id="KW-0858">Xylan degradation</keyword>
<dbReference type="Proteomes" id="UP000192796">
    <property type="component" value="Unassembled WGS sequence"/>
</dbReference>
<gene>
    <name evidence="3" type="ORF">A3860_21760</name>
</gene>
<evidence type="ECO:0000313" key="4">
    <source>
        <dbReference type="Proteomes" id="UP000192796"/>
    </source>
</evidence>
<keyword evidence="3" id="KW-0326">Glycosidase</keyword>
<evidence type="ECO:0000313" key="3">
    <source>
        <dbReference type="EMBL" id="OQP64188.1"/>
    </source>
</evidence>
<dbReference type="GO" id="GO:0004553">
    <property type="term" value="F:hydrolase activity, hydrolyzing O-glycosyl compounds"/>
    <property type="evidence" value="ECO:0007669"/>
    <property type="project" value="InterPro"/>
</dbReference>
<dbReference type="SUPFAM" id="SSF51445">
    <property type="entry name" value="(Trans)glycosidases"/>
    <property type="match status" value="1"/>
</dbReference>